<evidence type="ECO:0000256" key="5">
    <source>
        <dbReference type="ARBA" id="ARBA00022691"/>
    </source>
</evidence>
<dbReference type="Proteomes" id="UP000885621">
    <property type="component" value="Unassembled WGS sequence"/>
</dbReference>
<feature type="binding site" evidence="11">
    <location>
        <position position="52"/>
    </location>
    <ligand>
        <name>[4Fe-4S] cluster</name>
        <dbReference type="ChEBI" id="CHEBI:49883"/>
        <note>4Fe-4S-S-AdoMet</note>
    </ligand>
</feature>
<comment type="cofactor">
    <cofactor evidence="1 12">
        <name>pyridoxal 5'-phosphate</name>
        <dbReference type="ChEBI" id="CHEBI:597326"/>
    </cofactor>
</comment>
<dbReference type="GO" id="GO:0051539">
    <property type="term" value="F:4 iron, 4 sulfur cluster binding"/>
    <property type="evidence" value="ECO:0007669"/>
    <property type="project" value="UniProtKB-KW"/>
</dbReference>
<dbReference type="PROSITE" id="PS51918">
    <property type="entry name" value="RADICAL_SAM"/>
    <property type="match status" value="1"/>
</dbReference>
<dbReference type="Gene3D" id="3.20.20.70">
    <property type="entry name" value="Aldolase class I"/>
    <property type="match status" value="1"/>
</dbReference>
<dbReference type="PIRSF" id="PIRSF004911">
    <property type="entry name" value="DUF160"/>
    <property type="match status" value="1"/>
</dbReference>
<keyword evidence="10" id="KW-0413">Isomerase</keyword>
<dbReference type="GO" id="GO:0046872">
    <property type="term" value="F:metal ion binding"/>
    <property type="evidence" value="ECO:0007669"/>
    <property type="project" value="UniProtKB-KW"/>
</dbReference>
<dbReference type="SFLD" id="SFLDG01070">
    <property type="entry name" value="PLP-dependent"/>
    <property type="match status" value="1"/>
</dbReference>
<evidence type="ECO:0000256" key="2">
    <source>
        <dbReference type="ARBA" id="ARBA00001966"/>
    </source>
</evidence>
<evidence type="ECO:0000313" key="14">
    <source>
        <dbReference type="EMBL" id="HEV09619.1"/>
    </source>
</evidence>
<evidence type="ECO:0000256" key="9">
    <source>
        <dbReference type="ARBA" id="ARBA00023014"/>
    </source>
</evidence>
<dbReference type="SFLD" id="SFLDS00029">
    <property type="entry name" value="Radical_SAM"/>
    <property type="match status" value="1"/>
</dbReference>
<dbReference type="PANTHER" id="PTHR30538:SF1">
    <property type="entry name" value="L-LYSINE 2,3-AMINOMUTASE"/>
    <property type="match status" value="1"/>
</dbReference>
<feature type="non-terminal residue" evidence="14">
    <location>
        <position position="1"/>
    </location>
</feature>
<dbReference type="CDD" id="cd01335">
    <property type="entry name" value="Radical_SAM"/>
    <property type="match status" value="1"/>
</dbReference>
<organism evidence="14">
    <name type="scientific">Sulfurihydrogenibium azorense</name>
    <dbReference type="NCBI Taxonomy" id="309806"/>
    <lineage>
        <taxon>Bacteria</taxon>
        <taxon>Pseudomonadati</taxon>
        <taxon>Aquificota</taxon>
        <taxon>Aquificia</taxon>
        <taxon>Aquificales</taxon>
        <taxon>Hydrogenothermaceae</taxon>
        <taxon>Sulfurihydrogenibium</taxon>
    </lineage>
</organism>
<sequence>ILKQILPDEKEIDENYQEGAFLDPFLEDEKSPVEGLTHRYPDRVLFRATNFCSVYCRHCMRKRMFLEDERSRTKQEYDRMFEYIKSNKNIKEVLVSGGDPLTLPNSKLEYIIKNLYEIDHIDVIRIGSRELVANPFRFYDEELLEIFYKYDKVWLVTHFNHPNEITSETKKAVKNILSTGTPVLNQTVLLKDINDDKYTIENLMRELLKVKIKPYYLFHCDPTKGVYHFKTGIEKGIEIMEYLRGRVSGLGNPTFAVDLINGLGKVPLLPQYLIEKKEDYYKFRNYEGKEVEVKI</sequence>
<keyword evidence="9 11" id="KW-0411">Iron-sulfur</keyword>
<dbReference type="NCBIfam" id="TIGR00238">
    <property type="entry name" value="KamA family radical SAM protein"/>
    <property type="match status" value="1"/>
</dbReference>
<keyword evidence="6 11" id="KW-0479">Metal-binding</keyword>
<evidence type="ECO:0000256" key="12">
    <source>
        <dbReference type="PIRSR" id="PIRSR603739-50"/>
    </source>
</evidence>
<dbReference type="Pfam" id="PF04055">
    <property type="entry name" value="Radical_SAM"/>
    <property type="match status" value="1"/>
</dbReference>
<dbReference type="InterPro" id="IPR003739">
    <property type="entry name" value="Lys_aminomutase/Glu_NH3_mut"/>
</dbReference>
<dbReference type="EMBL" id="DSFC01000250">
    <property type="protein sequence ID" value="HEV09619.1"/>
    <property type="molecule type" value="Genomic_DNA"/>
</dbReference>
<evidence type="ECO:0000256" key="1">
    <source>
        <dbReference type="ARBA" id="ARBA00001933"/>
    </source>
</evidence>
<evidence type="ECO:0000256" key="6">
    <source>
        <dbReference type="ARBA" id="ARBA00022723"/>
    </source>
</evidence>
<keyword evidence="4 11" id="KW-0004">4Fe-4S</keyword>
<keyword evidence="7 12" id="KW-0663">Pyridoxal phosphate</keyword>
<dbReference type="AlphaFoldDB" id="A0A832DR08"/>
<keyword evidence="5" id="KW-0949">S-adenosyl-L-methionine</keyword>
<evidence type="ECO:0000256" key="3">
    <source>
        <dbReference type="ARBA" id="ARBA00008703"/>
    </source>
</evidence>
<comment type="cofactor">
    <cofactor evidence="2">
        <name>[4Fe-4S] cluster</name>
        <dbReference type="ChEBI" id="CHEBI:49883"/>
    </cofactor>
</comment>
<dbReference type="InterPro" id="IPR058240">
    <property type="entry name" value="rSAM_sf"/>
</dbReference>
<evidence type="ECO:0000256" key="10">
    <source>
        <dbReference type="ARBA" id="ARBA00023235"/>
    </source>
</evidence>
<accession>A0A832DR08</accession>
<gene>
    <name evidence="14" type="ORF">ENO34_04375</name>
</gene>
<evidence type="ECO:0000256" key="11">
    <source>
        <dbReference type="PIRSR" id="PIRSR004911-1"/>
    </source>
</evidence>
<dbReference type="InterPro" id="IPR007197">
    <property type="entry name" value="rSAM"/>
</dbReference>
<feature type="modified residue" description="N6-(pyridoxal phosphate)lysine" evidence="12">
    <location>
        <position position="265"/>
    </location>
</feature>
<feature type="binding site" evidence="11">
    <location>
        <position position="56"/>
    </location>
    <ligand>
        <name>[4Fe-4S] cluster</name>
        <dbReference type="ChEBI" id="CHEBI:49883"/>
        <note>4Fe-4S-S-AdoMet</note>
    </ligand>
</feature>
<dbReference type="InterPro" id="IPR013785">
    <property type="entry name" value="Aldolase_TIM"/>
</dbReference>
<dbReference type="InterPro" id="IPR025895">
    <property type="entry name" value="LAM_C_dom"/>
</dbReference>
<feature type="domain" description="Radical SAM core" evidence="13">
    <location>
        <begin position="38"/>
        <end position="250"/>
    </location>
</feature>
<dbReference type="Pfam" id="PF12544">
    <property type="entry name" value="LAM_C"/>
    <property type="match status" value="1"/>
</dbReference>
<dbReference type="GO" id="GO:0016853">
    <property type="term" value="F:isomerase activity"/>
    <property type="evidence" value="ECO:0007669"/>
    <property type="project" value="UniProtKB-KW"/>
</dbReference>
<comment type="similarity">
    <text evidence="3">Belongs to the radical SAM superfamily. KamA family.</text>
</comment>
<name>A0A832DR08_9AQUI</name>
<reference evidence="14" key="1">
    <citation type="journal article" date="2020" name="mSystems">
        <title>Genome- and Community-Level Interaction Insights into Carbon Utilization and Element Cycling Functions of Hydrothermarchaeota in Hydrothermal Sediment.</title>
        <authorList>
            <person name="Zhou Z."/>
            <person name="Liu Y."/>
            <person name="Xu W."/>
            <person name="Pan J."/>
            <person name="Luo Z.H."/>
            <person name="Li M."/>
        </authorList>
    </citation>
    <scope>NUCLEOTIDE SEQUENCE [LARGE SCALE GENOMIC DNA]</scope>
    <source>
        <strain evidence="14">SpSt-1257</strain>
    </source>
</reference>
<evidence type="ECO:0000256" key="7">
    <source>
        <dbReference type="ARBA" id="ARBA00022898"/>
    </source>
</evidence>
<protein>
    <submittedName>
        <fullName evidence="14">KamA family radical SAM protein</fullName>
    </submittedName>
</protein>
<comment type="caution">
    <text evidence="14">The sequence shown here is derived from an EMBL/GenBank/DDBJ whole genome shotgun (WGS) entry which is preliminary data.</text>
</comment>
<keyword evidence="8" id="KW-0408">Iron</keyword>
<dbReference type="PANTHER" id="PTHR30538">
    <property type="entry name" value="LYSINE 2,3-AMINOMUTASE-RELATED"/>
    <property type="match status" value="1"/>
</dbReference>
<feature type="binding site" evidence="11">
    <location>
        <position position="59"/>
    </location>
    <ligand>
        <name>[4Fe-4S] cluster</name>
        <dbReference type="ChEBI" id="CHEBI:49883"/>
        <note>4Fe-4S-S-AdoMet</note>
    </ligand>
</feature>
<evidence type="ECO:0000256" key="8">
    <source>
        <dbReference type="ARBA" id="ARBA00023004"/>
    </source>
</evidence>
<evidence type="ECO:0000256" key="4">
    <source>
        <dbReference type="ARBA" id="ARBA00022485"/>
    </source>
</evidence>
<evidence type="ECO:0000259" key="13">
    <source>
        <dbReference type="PROSITE" id="PS51918"/>
    </source>
</evidence>
<dbReference type="SUPFAM" id="SSF102114">
    <property type="entry name" value="Radical SAM enzymes"/>
    <property type="match status" value="1"/>
</dbReference>
<proteinExistence type="inferred from homology"/>